<organism evidence="3 4">
    <name type="scientific">Heracleum sosnowskyi</name>
    <dbReference type="NCBI Taxonomy" id="360622"/>
    <lineage>
        <taxon>Eukaryota</taxon>
        <taxon>Viridiplantae</taxon>
        <taxon>Streptophyta</taxon>
        <taxon>Embryophyta</taxon>
        <taxon>Tracheophyta</taxon>
        <taxon>Spermatophyta</taxon>
        <taxon>Magnoliopsida</taxon>
        <taxon>eudicotyledons</taxon>
        <taxon>Gunneridae</taxon>
        <taxon>Pentapetalae</taxon>
        <taxon>asterids</taxon>
        <taxon>campanulids</taxon>
        <taxon>Apiales</taxon>
        <taxon>Apiaceae</taxon>
        <taxon>Apioideae</taxon>
        <taxon>apioid superclade</taxon>
        <taxon>Tordylieae</taxon>
        <taxon>Tordyliinae</taxon>
        <taxon>Heracleum</taxon>
    </lineage>
</organism>
<dbReference type="Proteomes" id="UP001237642">
    <property type="component" value="Unassembled WGS sequence"/>
</dbReference>
<dbReference type="EMBL" id="JAUIZM010000002">
    <property type="protein sequence ID" value="KAK1397353.1"/>
    <property type="molecule type" value="Genomic_DNA"/>
</dbReference>
<keyword evidence="4" id="KW-1185">Reference proteome</keyword>
<sequence length="103" mass="11593">MPLLPYFFASCIFLQAGFVGEDVELILHKLLMVLQDQPVYPVVVGSVKGTKVTLLDITTISQPKDEDHISRYNIKATPEMQDCLNWCLPGVPDAWDELLFAQI</sequence>
<dbReference type="GO" id="GO:0016413">
    <property type="term" value="F:O-acetyltransferase activity"/>
    <property type="evidence" value="ECO:0007669"/>
    <property type="project" value="InterPro"/>
</dbReference>
<reference evidence="3" key="1">
    <citation type="submission" date="2023-02" db="EMBL/GenBank/DDBJ databases">
        <title>Genome of toxic invasive species Heracleum sosnowskyi carries increased number of genes despite the absence of recent whole-genome duplications.</title>
        <authorList>
            <person name="Schelkunov M."/>
            <person name="Shtratnikova V."/>
            <person name="Makarenko M."/>
            <person name="Klepikova A."/>
            <person name="Omelchenko D."/>
            <person name="Novikova G."/>
            <person name="Obukhova E."/>
            <person name="Bogdanov V."/>
            <person name="Penin A."/>
            <person name="Logacheva M."/>
        </authorList>
    </citation>
    <scope>NUCLEOTIDE SEQUENCE</scope>
    <source>
        <strain evidence="3">Hsosn_3</strain>
        <tissue evidence="3">Leaf</tissue>
    </source>
</reference>
<dbReference type="GO" id="GO:0005794">
    <property type="term" value="C:Golgi apparatus"/>
    <property type="evidence" value="ECO:0007669"/>
    <property type="project" value="TreeGrafter"/>
</dbReference>
<gene>
    <name evidence="3" type="ORF">POM88_007216</name>
</gene>
<accession>A0AAD8N7C4</accession>
<dbReference type="InterPro" id="IPR029962">
    <property type="entry name" value="TBL"/>
</dbReference>
<dbReference type="PANTHER" id="PTHR32285:SF235">
    <property type="entry name" value="PROTEIN TRICHOME BIREFRINGENCE-LIKE 16"/>
    <property type="match status" value="1"/>
</dbReference>
<reference evidence="3" key="2">
    <citation type="submission" date="2023-05" db="EMBL/GenBank/DDBJ databases">
        <authorList>
            <person name="Schelkunov M.I."/>
        </authorList>
    </citation>
    <scope>NUCLEOTIDE SEQUENCE</scope>
    <source>
        <strain evidence="3">Hsosn_3</strain>
        <tissue evidence="3">Leaf</tissue>
    </source>
</reference>
<proteinExistence type="inferred from homology"/>
<evidence type="ECO:0000259" key="2">
    <source>
        <dbReference type="Pfam" id="PF13839"/>
    </source>
</evidence>
<dbReference type="AlphaFoldDB" id="A0AAD8N7C4"/>
<evidence type="ECO:0000313" key="3">
    <source>
        <dbReference type="EMBL" id="KAK1397353.1"/>
    </source>
</evidence>
<dbReference type="InterPro" id="IPR026057">
    <property type="entry name" value="TBL_C"/>
</dbReference>
<dbReference type="PANTHER" id="PTHR32285">
    <property type="entry name" value="PROTEIN TRICHOME BIREFRINGENCE-LIKE 9-RELATED"/>
    <property type="match status" value="1"/>
</dbReference>
<evidence type="ECO:0000313" key="4">
    <source>
        <dbReference type="Proteomes" id="UP001237642"/>
    </source>
</evidence>
<comment type="caution">
    <text evidence="3">The sequence shown here is derived from an EMBL/GenBank/DDBJ whole genome shotgun (WGS) entry which is preliminary data.</text>
</comment>
<feature type="domain" description="Trichome birefringence-like C-terminal" evidence="2">
    <location>
        <begin position="45"/>
        <end position="101"/>
    </location>
</feature>
<dbReference type="Pfam" id="PF13839">
    <property type="entry name" value="PC-Esterase"/>
    <property type="match status" value="1"/>
</dbReference>
<comment type="similarity">
    <text evidence="1">Belongs to the PC-esterase family. TBL subfamily.</text>
</comment>
<protein>
    <recommendedName>
        <fullName evidence="2">Trichome birefringence-like C-terminal domain-containing protein</fullName>
    </recommendedName>
</protein>
<evidence type="ECO:0000256" key="1">
    <source>
        <dbReference type="ARBA" id="ARBA00007727"/>
    </source>
</evidence>
<name>A0AAD8N7C4_9APIA</name>